<dbReference type="RefSeq" id="WP_072576886.1">
    <property type="nucleotide sequence ID" value="NZ_LWHB01000111.1"/>
</dbReference>
<dbReference type="EMBL" id="UHIC01000001">
    <property type="protein sequence ID" value="SUO95513.1"/>
    <property type="molecule type" value="Genomic_DNA"/>
</dbReference>
<proteinExistence type="predicted"/>
<dbReference type="Proteomes" id="UP000254601">
    <property type="component" value="Unassembled WGS sequence"/>
</dbReference>
<accession>A0A380MUB3</accession>
<keyword evidence="2" id="KW-1185">Reference proteome</keyword>
<evidence type="ECO:0000313" key="2">
    <source>
        <dbReference type="Proteomes" id="UP000254601"/>
    </source>
</evidence>
<dbReference type="Pfam" id="PF13591">
    <property type="entry name" value="MerR_2"/>
    <property type="match status" value="1"/>
</dbReference>
<evidence type="ECO:0000313" key="1">
    <source>
        <dbReference type="EMBL" id="SUO95513.1"/>
    </source>
</evidence>
<sequence length="94" mass="10808">MNTDISLSFEELLCNCDNDRQWLLSLIEEEIILVDGQPETATFSGLQLARIRKARRISRDFEAGVPALALIMRLLDEVDELRKFHPTVHIISEQ</sequence>
<organism evidence="1 2">
    <name type="scientific">Suttonella ornithocola</name>
    <dbReference type="NCBI Taxonomy" id="279832"/>
    <lineage>
        <taxon>Bacteria</taxon>
        <taxon>Pseudomonadati</taxon>
        <taxon>Pseudomonadota</taxon>
        <taxon>Gammaproteobacteria</taxon>
        <taxon>Cardiobacteriales</taxon>
        <taxon>Cardiobacteriaceae</taxon>
        <taxon>Suttonella</taxon>
    </lineage>
</organism>
<reference evidence="1 2" key="1">
    <citation type="submission" date="2018-06" db="EMBL/GenBank/DDBJ databases">
        <authorList>
            <consortium name="Pathogen Informatics"/>
            <person name="Doyle S."/>
        </authorList>
    </citation>
    <scope>NUCLEOTIDE SEQUENCE [LARGE SCALE GENOMIC DNA]</scope>
    <source>
        <strain evidence="1 2">NCTC13337</strain>
    </source>
</reference>
<dbReference type="AlphaFoldDB" id="A0A380MUB3"/>
<protein>
    <recommendedName>
        <fullName evidence="3">MerR family transcriptional regulator</fullName>
    </recommendedName>
</protein>
<dbReference type="Gene3D" id="1.10.1660.10">
    <property type="match status" value="1"/>
</dbReference>
<dbReference type="OrthoDB" id="5297409at2"/>
<gene>
    <name evidence="1" type="ORF">NCTC13337_01412</name>
</gene>
<evidence type="ECO:0008006" key="3">
    <source>
        <dbReference type="Google" id="ProtNLM"/>
    </source>
</evidence>
<name>A0A380MUB3_9GAMM</name>